<feature type="compositionally biased region" description="Basic and acidic residues" evidence="9">
    <location>
        <begin position="316"/>
        <end position="326"/>
    </location>
</feature>
<evidence type="ECO:0000256" key="6">
    <source>
        <dbReference type="ARBA" id="ARBA00023125"/>
    </source>
</evidence>
<evidence type="ECO:0000256" key="9">
    <source>
        <dbReference type="SAM" id="MobiDB-lite"/>
    </source>
</evidence>
<feature type="compositionally biased region" description="Basic residues" evidence="9">
    <location>
        <begin position="396"/>
        <end position="409"/>
    </location>
</feature>
<feature type="compositionally biased region" description="Basic and acidic residues" evidence="9">
    <location>
        <begin position="24"/>
        <end position="33"/>
    </location>
</feature>
<dbReference type="GO" id="GO:0006338">
    <property type="term" value="P:chromatin remodeling"/>
    <property type="evidence" value="ECO:0007669"/>
    <property type="project" value="TreeGrafter"/>
</dbReference>
<accession>A0A7S2VC04</accession>
<dbReference type="PANTHER" id="PTHR46357">
    <property type="entry name" value="TRANSCRIPTIONAL REGULATOR ATRX"/>
    <property type="match status" value="1"/>
</dbReference>
<evidence type="ECO:0000256" key="4">
    <source>
        <dbReference type="ARBA" id="ARBA00022801"/>
    </source>
</evidence>
<evidence type="ECO:0000256" key="5">
    <source>
        <dbReference type="ARBA" id="ARBA00022840"/>
    </source>
</evidence>
<keyword evidence="6" id="KW-0238">DNA-binding</keyword>
<dbReference type="InterPro" id="IPR023674">
    <property type="entry name" value="Ribosomal_uL1-like"/>
</dbReference>
<dbReference type="GO" id="GO:0005721">
    <property type="term" value="C:pericentric heterochromatin"/>
    <property type="evidence" value="ECO:0007669"/>
    <property type="project" value="TreeGrafter"/>
</dbReference>
<keyword evidence="4" id="KW-0378">Hydrolase</keyword>
<dbReference type="InterPro" id="IPR016095">
    <property type="entry name" value="Ribosomal_uL1_3-a/b-sand"/>
</dbReference>
<keyword evidence="7" id="KW-0234">DNA repair</keyword>
<keyword evidence="5" id="KW-0067">ATP-binding</keyword>
<dbReference type="CDD" id="cd00403">
    <property type="entry name" value="Ribosomal_L1"/>
    <property type="match status" value="1"/>
</dbReference>
<dbReference type="PANTHER" id="PTHR46357:SF1">
    <property type="entry name" value="TRANSCRIPTIONAL REGULATOR ATRX"/>
    <property type="match status" value="1"/>
</dbReference>
<dbReference type="GO" id="GO:0005524">
    <property type="term" value="F:ATP binding"/>
    <property type="evidence" value="ECO:0007669"/>
    <property type="project" value="UniProtKB-KW"/>
</dbReference>
<evidence type="ECO:0000313" key="10">
    <source>
        <dbReference type="EMBL" id="CAD9948173.1"/>
    </source>
</evidence>
<organism evidence="10">
    <name type="scientific">Entomoneis paludosa</name>
    <dbReference type="NCBI Taxonomy" id="265537"/>
    <lineage>
        <taxon>Eukaryota</taxon>
        <taxon>Sar</taxon>
        <taxon>Stramenopiles</taxon>
        <taxon>Ochrophyta</taxon>
        <taxon>Bacillariophyta</taxon>
        <taxon>Bacillariophyceae</taxon>
        <taxon>Bacillariophycidae</taxon>
        <taxon>Entomoneidaceae</taxon>
        <taxon>Entomoneis</taxon>
    </lineage>
</organism>
<evidence type="ECO:0000256" key="2">
    <source>
        <dbReference type="ARBA" id="ARBA00022741"/>
    </source>
</evidence>
<dbReference type="GO" id="GO:0006281">
    <property type="term" value="P:DNA repair"/>
    <property type="evidence" value="ECO:0007669"/>
    <property type="project" value="UniProtKB-KW"/>
</dbReference>
<evidence type="ECO:0000256" key="3">
    <source>
        <dbReference type="ARBA" id="ARBA00022763"/>
    </source>
</evidence>
<dbReference type="Pfam" id="PF00687">
    <property type="entry name" value="Ribosomal_L1"/>
    <property type="match status" value="1"/>
</dbReference>
<comment type="subcellular location">
    <subcellularLocation>
        <location evidence="1">Nucleus</location>
    </subcellularLocation>
</comment>
<gene>
    <name evidence="10" type="ORF">APAL1065_LOCUS4049</name>
</gene>
<keyword evidence="8" id="KW-0539">Nucleus</keyword>
<protein>
    <recommendedName>
        <fullName evidence="11">Ribosomal protein L1</fullName>
    </recommendedName>
</protein>
<dbReference type="GO" id="GO:0031297">
    <property type="term" value="P:replication fork processing"/>
    <property type="evidence" value="ECO:0007669"/>
    <property type="project" value="TreeGrafter"/>
</dbReference>
<dbReference type="InterPro" id="IPR052131">
    <property type="entry name" value="ATRX_domain-containing"/>
</dbReference>
<evidence type="ECO:0000256" key="8">
    <source>
        <dbReference type="ARBA" id="ARBA00023242"/>
    </source>
</evidence>
<feature type="compositionally biased region" description="Basic and acidic residues" evidence="9">
    <location>
        <begin position="386"/>
        <end position="395"/>
    </location>
</feature>
<keyword evidence="3" id="KW-0227">DNA damage</keyword>
<dbReference type="EMBL" id="HBHT01006108">
    <property type="protein sequence ID" value="CAD9948173.1"/>
    <property type="molecule type" value="Transcribed_RNA"/>
</dbReference>
<feature type="region of interest" description="Disordered" evidence="9">
    <location>
        <begin position="1"/>
        <end position="38"/>
    </location>
</feature>
<evidence type="ECO:0008006" key="11">
    <source>
        <dbReference type="Google" id="ProtNLM"/>
    </source>
</evidence>
<feature type="region of interest" description="Disordered" evidence="9">
    <location>
        <begin position="316"/>
        <end position="460"/>
    </location>
</feature>
<dbReference type="AlphaFoldDB" id="A0A7S2VC04"/>
<name>A0A7S2VC04_9STRA</name>
<dbReference type="GO" id="GO:0016787">
    <property type="term" value="F:hydrolase activity"/>
    <property type="evidence" value="ECO:0007669"/>
    <property type="project" value="UniProtKB-KW"/>
</dbReference>
<evidence type="ECO:0000256" key="7">
    <source>
        <dbReference type="ARBA" id="ARBA00023204"/>
    </source>
</evidence>
<dbReference type="SUPFAM" id="SSF56808">
    <property type="entry name" value="Ribosomal protein L1"/>
    <property type="match status" value="1"/>
</dbReference>
<dbReference type="Gene3D" id="3.40.50.790">
    <property type="match status" value="1"/>
</dbReference>
<reference evidence="10" key="1">
    <citation type="submission" date="2021-01" db="EMBL/GenBank/DDBJ databases">
        <authorList>
            <person name="Corre E."/>
            <person name="Pelletier E."/>
            <person name="Niang G."/>
            <person name="Scheremetjew M."/>
            <person name="Finn R."/>
            <person name="Kale V."/>
            <person name="Holt S."/>
            <person name="Cochrane G."/>
            <person name="Meng A."/>
            <person name="Brown T."/>
            <person name="Cohen L."/>
        </authorList>
    </citation>
    <scope>NUCLEOTIDE SEQUENCE</scope>
    <source>
        <strain evidence="10">CCMP125</strain>
    </source>
</reference>
<dbReference type="GO" id="GO:0031490">
    <property type="term" value="F:chromatin DNA binding"/>
    <property type="evidence" value="ECO:0007669"/>
    <property type="project" value="TreeGrafter"/>
</dbReference>
<dbReference type="InterPro" id="IPR028364">
    <property type="entry name" value="Ribosomal_uL1/biogenesis"/>
</dbReference>
<proteinExistence type="predicted"/>
<dbReference type="GO" id="GO:0005634">
    <property type="term" value="C:nucleus"/>
    <property type="evidence" value="ECO:0007669"/>
    <property type="project" value="UniProtKB-SubCell"/>
</dbReference>
<evidence type="ECO:0000256" key="1">
    <source>
        <dbReference type="ARBA" id="ARBA00004123"/>
    </source>
</evidence>
<sequence>MVEAQVMSKSPSSEKKKIKKMKKTSSDSKKDAKVTNGVDQSLDEALISKAVAALLKYHSKQSESSGKEQLFGTDAAIHVQFNMEVAPARHNPKPLRLTIPNEIHKLNQGGSDADDSNDIDDSNLEEPEVCLIVKDDAKPWLQEMIEKFPNQMGFVKKVLTLSSLRSKHAQYKQRRELSAKYSCFMADDRILPMLHKALGSQFFDAKKQPIPLRITRREALPHLIQRALSATYMTLNAGACVTVKTGFTHMEPEKLVENILSIASGAAERIPRGWANIRSIGIKTPTSTMLPIYNKTPEELDEIAKLAGLNPVYVKEDEMSKKEEKASKKKKRENGDDAIKSPLVMALKKQKLLDKKEDEVEEEQTGSSSKKSKAQSATEEEEADELKEGEKAKDKKEKKKEKKEKKKSKRSAEDEDKSVKSEASSSPSPKKKVKKGEDESSTKKTKKAKSADDALKCNFIPSKKFTGSKQGFIYQKSVKGLGYYKDVKPVIDKQKVDAILRACKGGNRGGKRRGRR</sequence>
<keyword evidence="2" id="KW-0547">Nucleotide-binding</keyword>